<dbReference type="SMART" id="SM00421">
    <property type="entry name" value="HTH_LUXR"/>
    <property type="match status" value="1"/>
</dbReference>
<feature type="domain" description="HTH luxR-type" evidence="4">
    <location>
        <begin position="142"/>
        <end position="207"/>
    </location>
</feature>
<dbReference type="InterPro" id="IPR016032">
    <property type="entry name" value="Sig_transdc_resp-reg_C-effctor"/>
</dbReference>
<dbReference type="PANTHER" id="PTHR44688:SF16">
    <property type="entry name" value="DNA-BINDING TRANSCRIPTIONAL ACTIVATOR DEVR_DOSR"/>
    <property type="match status" value="1"/>
</dbReference>
<dbReference type="PROSITE" id="PS00622">
    <property type="entry name" value="HTH_LUXR_1"/>
    <property type="match status" value="1"/>
</dbReference>
<dbReference type="Gene3D" id="1.10.10.10">
    <property type="entry name" value="Winged helix-like DNA-binding domain superfamily/Winged helix DNA-binding domain"/>
    <property type="match status" value="1"/>
</dbReference>
<sequence>MLRLETISRYISNAFVQYSIHEEMVKKQRILESFVDRSTHGIVFFDKSLHIHYANPVATQLSGEWLTNATEDGGDSVGRFIQSIIQGMDLERGIDKTIDLPFNRALSVHIAPYIGMEPNALHPSLYIAQMKPHLVKLATTKEVLEAESLTQKEREVLACVSRGLTNPEIANELFISVNTVKRHLQSIYRKIGVTNRTQLCYQVKSRTTT</sequence>
<dbReference type="Proteomes" id="UP000271031">
    <property type="component" value="Unassembled WGS sequence"/>
</dbReference>
<dbReference type="EMBL" id="RHHQ01000023">
    <property type="protein sequence ID" value="RNB81303.1"/>
    <property type="molecule type" value="Genomic_DNA"/>
</dbReference>
<evidence type="ECO:0000256" key="2">
    <source>
        <dbReference type="ARBA" id="ARBA00023125"/>
    </source>
</evidence>
<gene>
    <name evidence="5" type="ORF">EDM56_26275</name>
</gene>
<dbReference type="PANTHER" id="PTHR44688">
    <property type="entry name" value="DNA-BINDING TRANSCRIPTIONAL ACTIVATOR DEVR_DOSR"/>
    <property type="match status" value="1"/>
</dbReference>
<protein>
    <submittedName>
        <fullName evidence="5">LuxR family transcriptional regulator</fullName>
    </submittedName>
</protein>
<dbReference type="SUPFAM" id="SSF46894">
    <property type="entry name" value="C-terminal effector domain of the bipartite response regulators"/>
    <property type="match status" value="1"/>
</dbReference>
<dbReference type="CDD" id="cd06170">
    <property type="entry name" value="LuxR_C_like"/>
    <property type="match status" value="1"/>
</dbReference>
<accession>A0A3M8CZZ8</accession>
<dbReference type="AlphaFoldDB" id="A0A3M8CZZ8"/>
<keyword evidence="1" id="KW-0805">Transcription regulation</keyword>
<dbReference type="GO" id="GO:0003677">
    <property type="term" value="F:DNA binding"/>
    <property type="evidence" value="ECO:0007669"/>
    <property type="project" value="UniProtKB-KW"/>
</dbReference>
<organism evidence="5 6">
    <name type="scientific">Brevibacillus fluminis</name>
    <dbReference type="NCBI Taxonomy" id="511487"/>
    <lineage>
        <taxon>Bacteria</taxon>
        <taxon>Bacillati</taxon>
        <taxon>Bacillota</taxon>
        <taxon>Bacilli</taxon>
        <taxon>Bacillales</taxon>
        <taxon>Paenibacillaceae</taxon>
        <taxon>Brevibacillus</taxon>
    </lineage>
</organism>
<dbReference type="InterPro" id="IPR036388">
    <property type="entry name" value="WH-like_DNA-bd_sf"/>
</dbReference>
<keyword evidence="6" id="KW-1185">Reference proteome</keyword>
<evidence type="ECO:0000313" key="6">
    <source>
        <dbReference type="Proteomes" id="UP000271031"/>
    </source>
</evidence>
<name>A0A3M8CZZ8_9BACL</name>
<dbReference type="GO" id="GO:0006355">
    <property type="term" value="P:regulation of DNA-templated transcription"/>
    <property type="evidence" value="ECO:0007669"/>
    <property type="project" value="InterPro"/>
</dbReference>
<dbReference type="Pfam" id="PF00196">
    <property type="entry name" value="GerE"/>
    <property type="match status" value="1"/>
</dbReference>
<proteinExistence type="predicted"/>
<evidence type="ECO:0000313" key="5">
    <source>
        <dbReference type="EMBL" id="RNB81303.1"/>
    </source>
</evidence>
<dbReference type="FunFam" id="1.10.10.10:FF:000153">
    <property type="entry name" value="LuxR family transcriptional regulator"/>
    <property type="match status" value="1"/>
</dbReference>
<comment type="caution">
    <text evidence="5">The sequence shown here is derived from an EMBL/GenBank/DDBJ whole genome shotgun (WGS) entry which is preliminary data.</text>
</comment>
<evidence type="ECO:0000256" key="3">
    <source>
        <dbReference type="ARBA" id="ARBA00023163"/>
    </source>
</evidence>
<evidence type="ECO:0000256" key="1">
    <source>
        <dbReference type="ARBA" id="ARBA00023015"/>
    </source>
</evidence>
<dbReference type="PROSITE" id="PS50043">
    <property type="entry name" value="HTH_LUXR_2"/>
    <property type="match status" value="1"/>
</dbReference>
<keyword evidence="2" id="KW-0238">DNA-binding</keyword>
<evidence type="ECO:0000259" key="4">
    <source>
        <dbReference type="PROSITE" id="PS50043"/>
    </source>
</evidence>
<reference evidence="5 6" key="1">
    <citation type="submission" date="2018-10" db="EMBL/GenBank/DDBJ databases">
        <title>Phylogenomics of Brevibacillus.</title>
        <authorList>
            <person name="Dunlap C."/>
        </authorList>
    </citation>
    <scope>NUCLEOTIDE SEQUENCE [LARGE SCALE GENOMIC DNA]</scope>
    <source>
        <strain evidence="5 6">JCM 15716</strain>
    </source>
</reference>
<dbReference type="PRINTS" id="PR00038">
    <property type="entry name" value="HTHLUXR"/>
</dbReference>
<dbReference type="InterPro" id="IPR000792">
    <property type="entry name" value="Tscrpt_reg_LuxR_C"/>
</dbReference>
<dbReference type="OrthoDB" id="2612750at2"/>
<keyword evidence="3" id="KW-0804">Transcription</keyword>